<sequence>MVRRTVTVALLCVGIGLGAAPLAWAAPTMGLKPSSGPAGSAFTISWSGFTQCRVISFTWAGAPLVNGSPGTAGSVGATVPADAKPGVYEVGAVCGKETSGSRFVVTGSTPTSTTPPPTTTTTTTPPPTTTAVLTTKPPATTTTTPVTITTPPTTSSTTPSTSTPSSITDVPEPTGGGLVLDHGSVQPGQPLSASGTGCTPGHAVILTAEGEQVGNAVADDAGRFTAPVEFSRIQAGRHTITADCGVRLTGVVDQVITSSSGESSSTLVILVFFVLAGGLLIRYL</sequence>
<reference evidence="3 4" key="1">
    <citation type="submission" date="2020-08" db="EMBL/GenBank/DDBJ databases">
        <title>Genomic Encyclopedia of Archaeal and Bacterial Type Strains, Phase II (KMG-II): from individual species to whole genera.</title>
        <authorList>
            <person name="Goeker M."/>
        </authorList>
    </citation>
    <scope>NUCLEOTIDE SEQUENCE [LARGE SCALE GENOMIC DNA]</scope>
    <source>
        <strain evidence="3 4">DSM 43850</strain>
    </source>
</reference>
<accession>A0ABR6BN02</accession>
<feature type="chain" id="PRO_5045125885" description="Ig-like domain (Group 3)" evidence="2">
    <location>
        <begin position="26"/>
        <end position="284"/>
    </location>
</feature>
<gene>
    <name evidence="3" type="ORF">BC739_005504</name>
</gene>
<name>A0ABR6BN02_9PSEU</name>
<evidence type="ECO:0000256" key="1">
    <source>
        <dbReference type="SAM" id="MobiDB-lite"/>
    </source>
</evidence>
<keyword evidence="2" id="KW-0732">Signal</keyword>
<evidence type="ECO:0000256" key="2">
    <source>
        <dbReference type="SAM" id="SignalP"/>
    </source>
</evidence>
<evidence type="ECO:0000313" key="3">
    <source>
        <dbReference type="EMBL" id="MBA8928287.1"/>
    </source>
</evidence>
<dbReference type="EMBL" id="JACJID010000004">
    <property type="protein sequence ID" value="MBA8928287.1"/>
    <property type="molecule type" value="Genomic_DNA"/>
</dbReference>
<evidence type="ECO:0008006" key="5">
    <source>
        <dbReference type="Google" id="ProtNLM"/>
    </source>
</evidence>
<dbReference type="Proteomes" id="UP000517916">
    <property type="component" value="Unassembled WGS sequence"/>
</dbReference>
<comment type="caution">
    <text evidence="3">The sequence shown here is derived from an EMBL/GenBank/DDBJ whole genome shotgun (WGS) entry which is preliminary data.</text>
</comment>
<dbReference type="RefSeq" id="WP_318296633.1">
    <property type="nucleotide sequence ID" value="NZ_BAAABQ010000073.1"/>
</dbReference>
<feature type="compositionally biased region" description="Low complexity" evidence="1">
    <location>
        <begin position="129"/>
        <end position="168"/>
    </location>
</feature>
<evidence type="ECO:0000313" key="4">
    <source>
        <dbReference type="Proteomes" id="UP000517916"/>
    </source>
</evidence>
<proteinExistence type="predicted"/>
<organism evidence="3 4">
    <name type="scientific">Kutzneria viridogrisea</name>
    <dbReference type="NCBI Taxonomy" id="47990"/>
    <lineage>
        <taxon>Bacteria</taxon>
        <taxon>Bacillati</taxon>
        <taxon>Actinomycetota</taxon>
        <taxon>Actinomycetes</taxon>
        <taxon>Pseudonocardiales</taxon>
        <taxon>Pseudonocardiaceae</taxon>
        <taxon>Kutzneria</taxon>
    </lineage>
</organism>
<protein>
    <recommendedName>
        <fullName evidence="5">Ig-like domain (Group 3)</fullName>
    </recommendedName>
</protein>
<feature type="compositionally biased region" description="Pro residues" evidence="1">
    <location>
        <begin position="113"/>
        <end position="128"/>
    </location>
</feature>
<keyword evidence="4" id="KW-1185">Reference proteome</keyword>
<feature type="region of interest" description="Disordered" evidence="1">
    <location>
        <begin position="103"/>
        <end position="176"/>
    </location>
</feature>
<feature type="signal peptide" evidence="2">
    <location>
        <begin position="1"/>
        <end position="25"/>
    </location>
</feature>